<dbReference type="STRING" id="889306.KP78_14460"/>
<dbReference type="EC" id="2.8.1.6" evidence="4 16"/>
<comment type="caution">
    <text evidence="19">The sequence shown here is derived from an EMBL/GenBank/DDBJ whole genome shotgun (WGS) entry which is preliminary data.</text>
</comment>
<dbReference type="Gene3D" id="3.20.20.70">
    <property type="entry name" value="Aldolase class I"/>
    <property type="match status" value="1"/>
</dbReference>
<comment type="pathway">
    <text evidence="1 16">Cofactor biosynthesis; biotin biosynthesis; biotin from 7,8-diaminononanoate: step 2/2.</text>
</comment>
<dbReference type="GO" id="GO:0005506">
    <property type="term" value="F:iron ion binding"/>
    <property type="evidence" value="ECO:0007669"/>
    <property type="project" value="UniProtKB-UniRule"/>
</dbReference>
<dbReference type="AlphaFoldDB" id="A0A0C2W1I6"/>
<keyword evidence="10 16" id="KW-0093">Biotin biosynthesis</keyword>
<dbReference type="GO" id="GO:0004076">
    <property type="term" value="F:biotin synthase activity"/>
    <property type="evidence" value="ECO:0007669"/>
    <property type="project" value="UniProtKB-UniRule"/>
</dbReference>
<dbReference type="SUPFAM" id="SSF102114">
    <property type="entry name" value="Radical SAM enzymes"/>
    <property type="match status" value="1"/>
</dbReference>
<dbReference type="InterPro" id="IPR058240">
    <property type="entry name" value="rSAM_sf"/>
</dbReference>
<protein>
    <recommendedName>
        <fullName evidence="15 16">Biotin synthase</fullName>
        <ecNumber evidence="4 16">2.8.1.6</ecNumber>
    </recommendedName>
</protein>
<evidence type="ECO:0000259" key="18">
    <source>
        <dbReference type="PROSITE" id="PS51918"/>
    </source>
</evidence>
<feature type="binding site" evidence="16 17">
    <location>
        <position position="108"/>
    </location>
    <ligand>
        <name>[2Fe-2S] cluster</name>
        <dbReference type="ChEBI" id="CHEBI:190135"/>
    </ligand>
</feature>
<dbReference type="Pfam" id="PF04055">
    <property type="entry name" value="Radical_SAM"/>
    <property type="match status" value="1"/>
</dbReference>
<comment type="cofactor">
    <cofactor evidence="16 17">
        <name>[4Fe-4S] cluster</name>
        <dbReference type="ChEBI" id="CHEBI:49883"/>
    </cofactor>
    <text evidence="16 17">Binds 1 [4Fe-4S] cluster. The cluster is coordinated with 3 cysteines and an exchangeable S-adenosyl-L-methionine.</text>
</comment>
<feature type="binding site" evidence="16 17">
    <location>
        <position position="68"/>
    </location>
    <ligand>
        <name>[4Fe-4S] cluster</name>
        <dbReference type="ChEBI" id="CHEBI:49883"/>
        <note>4Fe-4S-S-AdoMet</note>
    </ligand>
</feature>
<dbReference type="EMBL" id="JXRP01000009">
    <property type="protein sequence ID" value="KIL49978.1"/>
    <property type="molecule type" value="Genomic_DNA"/>
</dbReference>
<feature type="binding site" evidence="16 17">
    <location>
        <position position="64"/>
    </location>
    <ligand>
        <name>[4Fe-4S] cluster</name>
        <dbReference type="ChEBI" id="CHEBI:49883"/>
        <note>4Fe-4S-S-AdoMet</note>
    </ligand>
</feature>
<keyword evidence="6 16" id="KW-0808">Transferase</keyword>
<feature type="binding site" evidence="16 17">
    <location>
        <position position="71"/>
    </location>
    <ligand>
        <name>[4Fe-4S] cluster</name>
        <dbReference type="ChEBI" id="CHEBI:49883"/>
        <note>4Fe-4S-S-AdoMet</note>
    </ligand>
</feature>
<feature type="binding site" evidence="16 17">
    <location>
        <position position="140"/>
    </location>
    <ligand>
        <name>[2Fe-2S] cluster</name>
        <dbReference type="ChEBI" id="CHEBI:190135"/>
    </ligand>
</feature>
<dbReference type="PANTHER" id="PTHR22976">
    <property type="entry name" value="BIOTIN SYNTHASE"/>
    <property type="match status" value="1"/>
</dbReference>
<evidence type="ECO:0000256" key="17">
    <source>
        <dbReference type="PIRSR" id="PIRSR001619-1"/>
    </source>
</evidence>
<dbReference type="Proteomes" id="UP000031938">
    <property type="component" value="Unassembled WGS sequence"/>
</dbReference>
<dbReference type="NCBIfam" id="TIGR00433">
    <property type="entry name" value="bioB"/>
    <property type="match status" value="1"/>
</dbReference>
<dbReference type="InterPro" id="IPR006638">
    <property type="entry name" value="Elp3/MiaA/NifB-like_rSAM"/>
</dbReference>
<evidence type="ECO:0000256" key="7">
    <source>
        <dbReference type="ARBA" id="ARBA00022691"/>
    </source>
</evidence>
<keyword evidence="11 16" id="KW-0408">Iron</keyword>
<comment type="subunit">
    <text evidence="3 16">Homodimer.</text>
</comment>
<dbReference type="OrthoDB" id="9786826at2"/>
<dbReference type="SFLD" id="SFLDG01278">
    <property type="entry name" value="biotin_synthase_like"/>
    <property type="match status" value="1"/>
</dbReference>
<keyword evidence="5 16" id="KW-0004">4Fe-4S</keyword>
<dbReference type="PATRIC" id="fig|889306.3.peg.1457"/>
<evidence type="ECO:0000256" key="1">
    <source>
        <dbReference type="ARBA" id="ARBA00004942"/>
    </source>
</evidence>
<proteinExistence type="inferred from homology"/>
<keyword evidence="8 16" id="KW-0001">2Fe-2S</keyword>
<evidence type="ECO:0000256" key="8">
    <source>
        <dbReference type="ARBA" id="ARBA00022714"/>
    </source>
</evidence>
<evidence type="ECO:0000256" key="15">
    <source>
        <dbReference type="ARBA" id="ARBA00070199"/>
    </source>
</evidence>
<dbReference type="SFLD" id="SFLDG01060">
    <property type="entry name" value="BATS_domain_containing"/>
    <property type="match status" value="1"/>
</dbReference>
<feature type="binding site" evidence="16 17">
    <location>
        <position position="200"/>
    </location>
    <ligand>
        <name>[2Fe-2S] cluster</name>
        <dbReference type="ChEBI" id="CHEBI:190135"/>
    </ligand>
</feature>
<evidence type="ECO:0000256" key="11">
    <source>
        <dbReference type="ARBA" id="ARBA00023004"/>
    </source>
</evidence>
<comment type="cofactor">
    <cofactor evidence="16">
        <name>[2Fe-2S] cluster</name>
        <dbReference type="ChEBI" id="CHEBI:190135"/>
    </cofactor>
    <text evidence="16">Binds 1 [2Fe-2S] cluster. The cluster is coordinated with 3 cysteines and 1 arginine.</text>
</comment>
<evidence type="ECO:0000256" key="12">
    <source>
        <dbReference type="ARBA" id="ARBA00023014"/>
    </source>
</evidence>
<dbReference type="PANTHER" id="PTHR22976:SF2">
    <property type="entry name" value="BIOTIN SYNTHASE, MITOCHONDRIAL"/>
    <property type="match status" value="1"/>
</dbReference>
<dbReference type="HAMAP" id="MF_01694">
    <property type="entry name" value="BioB"/>
    <property type="match status" value="1"/>
</dbReference>
<evidence type="ECO:0000256" key="10">
    <source>
        <dbReference type="ARBA" id="ARBA00022756"/>
    </source>
</evidence>
<dbReference type="PROSITE" id="PS51918">
    <property type="entry name" value="RADICAL_SAM"/>
    <property type="match status" value="1"/>
</dbReference>
<evidence type="ECO:0000256" key="16">
    <source>
        <dbReference type="HAMAP-Rule" id="MF_01694"/>
    </source>
</evidence>
<evidence type="ECO:0000256" key="13">
    <source>
        <dbReference type="ARBA" id="ARBA00051157"/>
    </source>
</evidence>
<accession>A0A0C2W1I6</accession>
<comment type="similarity">
    <text evidence="2 16">Belongs to the radical SAM superfamily. Biotin synthase family.</text>
</comment>
<dbReference type="GO" id="GO:0051537">
    <property type="term" value="F:2 iron, 2 sulfur cluster binding"/>
    <property type="evidence" value="ECO:0007669"/>
    <property type="project" value="UniProtKB-KW"/>
</dbReference>
<dbReference type="PIRSF" id="PIRSF001619">
    <property type="entry name" value="Biotin_synth"/>
    <property type="match status" value="1"/>
</dbReference>
<evidence type="ECO:0000256" key="14">
    <source>
        <dbReference type="ARBA" id="ARBA00057568"/>
    </source>
</evidence>
<comment type="cofactor">
    <cofactor evidence="17">
        <name>[2Fe-2S] cluster</name>
        <dbReference type="ChEBI" id="CHEBI:190135"/>
    </cofactor>
    <text evidence="17">Binds 1 [2Fe-2S] cluster. The cluster is coordinated with 3 cysteines and 1 arginine.</text>
</comment>
<evidence type="ECO:0000256" key="4">
    <source>
        <dbReference type="ARBA" id="ARBA00012236"/>
    </source>
</evidence>
<dbReference type="RefSeq" id="WP_041087299.1">
    <property type="nucleotide sequence ID" value="NZ_JXRP01000009.1"/>
</dbReference>
<keyword evidence="20" id="KW-1185">Reference proteome</keyword>
<dbReference type="InterPro" id="IPR010722">
    <property type="entry name" value="BATS_dom"/>
</dbReference>
<evidence type="ECO:0000256" key="2">
    <source>
        <dbReference type="ARBA" id="ARBA00010765"/>
    </source>
</evidence>
<comment type="catalytic activity">
    <reaction evidence="13 16">
        <text>(4R,5S)-dethiobiotin + (sulfur carrier)-SH + 2 reduced [2Fe-2S]-[ferredoxin] + 2 S-adenosyl-L-methionine = (sulfur carrier)-H + biotin + 2 5'-deoxyadenosine + 2 L-methionine + 2 oxidized [2Fe-2S]-[ferredoxin]</text>
        <dbReference type="Rhea" id="RHEA:22060"/>
        <dbReference type="Rhea" id="RHEA-COMP:10000"/>
        <dbReference type="Rhea" id="RHEA-COMP:10001"/>
        <dbReference type="Rhea" id="RHEA-COMP:14737"/>
        <dbReference type="Rhea" id="RHEA-COMP:14739"/>
        <dbReference type="ChEBI" id="CHEBI:17319"/>
        <dbReference type="ChEBI" id="CHEBI:29917"/>
        <dbReference type="ChEBI" id="CHEBI:33737"/>
        <dbReference type="ChEBI" id="CHEBI:33738"/>
        <dbReference type="ChEBI" id="CHEBI:57586"/>
        <dbReference type="ChEBI" id="CHEBI:57844"/>
        <dbReference type="ChEBI" id="CHEBI:59789"/>
        <dbReference type="ChEBI" id="CHEBI:64428"/>
        <dbReference type="ChEBI" id="CHEBI:149473"/>
        <dbReference type="EC" id="2.8.1.6"/>
    </reaction>
</comment>
<dbReference type="UniPathway" id="UPA00078">
    <property type="reaction ID" value="UER00162"/>
</dbReference>
<dbReference type="GO" id="GO:0051539">
    <property type="term" value="F:4 iron, 4 sulfur cluster binding"/>
    <property type="evidence" value="ECO:0007669"/>
    <property type="project" value="UniProtKB-KW"/>
</dbReference>
<keyword evidence="9 16" id="KW-0479">Metal-binding</keyword>
<dbReference type="GO" id="GO:0009102">
    <property type="term" value="P:biotin biosynthetic process"/>
    <property type="evidence" value="ECO:0007669"/>
    <property type="project" value="UniProtKB-UniRule"/>
</dbReference>
<gene>
    <name evidence="16" type="primary">bioB</name>
    <name evidence="19" type="ORF">KP78_14460</name>
</gene>
<dbReference type="InterPro" id="IPR024177">
    <property type="entry name" value="Biotin_synthase"/>
</dbReference>
<dbReference type="SMART" id="SM00729">
    <property type="entry name" value="Elp3"/>
    <property type="match status" value="1"/>
</dbReference>
<comment type="function">
    <text evidence="14 16">Catalyzes the conversion of dethiobiotin (DTB) to biotin by the insertion of a sulfur atom into dethiobiotin via a radical-based mechanism.</text>
</comment>
<evidence type="ECO:0000313" key="19">
    <source>
        <dbReference type="EMBL" id="KIL49978.1"/>
    </source>
</evidence>
<dbReference type="Pfam" id="PF06968">
    <property type="entry name" value="BATS"/>
    <property type="match status" value="1"/>
</dbReference>
<keyword evidence="7 16" id="KW-0949">S-adenosyl-L-methionine</keyword>
<feature type="domain" description="Radical SAM core" evidence="18">
    <location>
        <begin position="49"/>
        <end position="272"/>
    </location>
</feature>
<reference evidence="19 20" key="1">
    <citation type="submission" date="2015-01" db="EMBL/GenBank/DDBJ databases">
        <title>Genome sequencing of Jeotgalibacillus soli.</title>
        <authorList>
            <person name="Goh K.M."/>
            <person name="Chan K.-G."/>
            <person name="Yaakop A.S."/>
            <person name="Ee R."/>
            <person name="Gan H.M."/>
            <person name="Chan C.S."/>
        </authorList>
    </citation>
    <scope>NUCLEOTIDE SEQUENCE [LARGE SCALE GENOMIC DNA]</scope>
    <source>
        <strain evidence="19 20">P9</strain>
    </source>
</reference>
<dbReference type="InterPro" id="IPR007197">
    <property type="entry name" value="rSAM"/>
</dbReference>
<dbReference type="SMART" id="SM00876">
    <property type="entry name" value="BATS"/>
    <property type="match status" value="1"/>
</dbReference>
<evidence type="ECO:0000256" key="9">
    <source>
        <dbReference type="ARBA" id="ARBA00022723"/>
    </source>
</evidence>
<feature type="binding site" evidence="16 17">
    <location>
        <position position="270"/>
    </location>
    <ligand>
        <name>[2Fe-2S] cluster</name>
        <dbReference type="ChEBI" id="CHEBI:190135"/>
    </ligand>
</feature>
<keyword evidence="12 16" id="KW-0411">Iron-sulfur</keyword>
<dbReference type="InterPro" id="IPR013785">
    <property type="entry name" value="Aldolase_TIM"/>
</dbReference>
<sequence length="334" mass="36993">MNWLTLAEDALNGHTLTDQEAYAFLTASTTETMSQLDAAYKIRHHYYENDVKLNMLINTKSGLCPENCRYCSQSSESKAPITKYKMMSKEEIVEGAKKAASLGAGTYCIVASGRGPSRHELDTVKEAVKEIKETLPLKLCACLGLLADEQAESLKEAGVDRYNHNLNTSKDFHEDIVTTHSFNDRVDTVEKVKSAGISPCSGVIIGMGESLEDIISMFRSLQSLDADSVPINFLHSIKGTLFEEKDSLNPMWCLRIIAFARFMLPSKEIRIAGGREVNLRSAQPLALFAANSIFLGDYLTTSGQEAEKDIAMIQDMGFKVEENAFNRSAEHFHA</sequence>
<dbReference type="InterPro" id="IPR002684">
    <property type="entry name" value="Biotin_synth/BioAB"/>
</dbReference>
<organism evidence="19 20">
    <name type="scientific">Jeotgalibacillus soli</name>
    <dbReference type="NCBI Taxonomy" id="889306"/>
    <lineage>
        <taxon>Bacteria</taxon>
        <taxon>Bacillati</taxon>
        <taxon>Bacillota</taxon>
        <taxon>Bacilli</taxon>
        <taxon>Bacillales</taxon>
        <taxon>Caryophanaceae</taxon>
        <taxon>Jeotgalibacillus</taxon>
    </lineage>
</organism>
<evidence type="ECO:0000256" key="6">
    <source>
        <dbReference type="ARBA" id="ARBA00022679"/>
    </source>
</evidence>
<name>A0A0C2W1I6_9BACL</name>
<dbReference type="SFLD" id="SFLDS00029">
    <property type="entry name" value="Radical_SAM"/>
    <property type="match status" value="1"/>
</dbReference>
<dbReference type="FunFam" id="3.20.20.70:FF:000026">
    <property type="entry name" value="Biotin synthase"/>
    <property type="match status" value="1"/>
</dbReference>
<evidence type="ECO:0000313" key="20">
    <source>
        <dbReference type="Proteomes" id="UP000031938"/>
    </source>
</evidence>
<evidence type="ECO:0000256" key="5">
    <source>
        <dbReference type="ARBA" id="ARBA00022485"/>
    </source>
</evidence>
<dbReference type="CDD" id="cd01335">
    <property type="entry name" value="Radical_SAM"/>
    <property type="match status" value="1"/>
</dbReference>
<evidence type="ECO:0000256" key="3">
    <source>
        <dbReference type="ARBA" id="ARBA00011738"/>
    </source>
</evidence>